<feature type="transmembrane region" description="Helical" evidence="6">
    <location>
        <begin position="16"/>
        <end position="39"/>
    </location>
</feature>
<reference evidence="9 10" key="1">
    <citation type="journal article" date="2021" name="Sci. Rep.">
        <title>The distribution of antibiotic resistance genes in chicken gut microbiota commensals.</title>
        <authorList>
            <person name="Juricova H."/>
            <person name="Matiasovicova J."/>
            <person name="Kubasova T."/>
            <person name="Cejkova D."/>
            <person name="Rychlik I."/>
        </authorList>
    </citation>
    <scope>NUCLEOTIDE SEQUENCE [LARGE SCALE GENOMIC DNA]</scope>
    <source>
        <strain evidence="9 10">An768</strain>
    </source>
</reference>
<keyword evidence="3 6" id="KW-0812">Transmembrane</keyword>
<protein>
    <submittedName>
        <fullName evidence="9">FtsX-like permease family protein</fullName>
    </submittedName>
</protein>
<comment type="caution">
    <text evidence="9">The sequence shown here is derived from an EMBL/GenBank/DDBJ whole genome shotgun (WGS) entry which is preliminary data.</text>
</comment>
<feature type="domain" description="MacB-like periplasmic core" evidence="8">
    <location>
        <begin position="18"/>
        <end position="212"/>
    </location>
</feature>
<dbReference type="InterPro" id="IPR050250">
    <property type="entry name" value="Macrolide_Exporter_MacB"/>
</dbReference>
<evidence type="ECO:0000313" key="9">
    <source>
        <dbReference type="EMBL" id="MBM6805043.1"/>
    </source>
</evidence>
<keyword evidence="10" id="KW-1185">Reference proteome</keyword>
<dbReference type="PROSITE" id="PS51257">
    <property type="entry name" value="PROKAR_LIPOPROTEIN"/>
    <property type="match status" value="1"/>
</dbReference>
<evidence type="ECO:0000259" key="7">
    <source>
        <dbReference type="Pfam" id="PF02687"/>
    </source>
</evidence>
<feature type="transmembrane region" description="Helical" evidence="6">
    <location>
        <begin position="661"/>
        <end position="685"/>
    </location>
</feature>
<organism evidence="9 10">
    <name type="scientific">Bacteroides caecicola</name>
    <dbReference type="NCBI Taxonomy" id="1462569"/>
    <lineage>
        <taxon>Bacteria</taxon>
        <taxon>Pseudomonadati</taxon>
        <taxon>Bacteroidota</taxon>
        <taxon>Bacteroidia</taxon>
        <taxon>Bacteroidales</taxon>
        <taxon>Bacteroidaceae</taxon>
        <taxon>Bacteroides</taxon>
    </lineage>
</organism>
<feature type="transmembrane region" description="Helical" evidence="6">
    <location>
        <begin position="716"/>
        <end position="736"/>
    </location>
</feature>
<feature type="transmembrane region" description="Helical" evidence="6">
    <location>
        <begin position="257"/>
        <end position="284"/>
    </location>
</feature>
<feature type="transmembrane region" description="Helical" evidence="6">
    <location>
        <begin position="748"/>
        <end position="767"/>
    </location>
</feature>
<evidence type="ECO:0000256" key="5">
    <source>
        <dbReference type="ARBA" id="ARBA00023136"/>
    </source>
</evidence>
<feature type="transmembrane region" description="Helical" evidence="6">
    <location>
        <begin position="348"/>
        <end position="370"/>
    </location>
</feature>
<keyword evidence="2" id="KW-1003">Cell membrane</keyword>
<evidence type="ECO:0000259" key="8">
    <source>
        <dbReference type="Pfam" id="PF12704"/>
    </source>
</evidence>
<feature type="transmembrane region" description="Helical" evidence="6">
    <location>
        <begin position="305"/>
        <end position="328"/>
    </location>
</feature>
<feature type="domain" description="ABC3 transporter permease C-terminal" evidence="7">
    <location>
        <begin position="664"/>
        <end position="777"/>
    </location>
</feature>
<comment type="subcellular location">
    <subcellularLocation>
        <location evidence="1">Cell membrane</location>
        <topology evidence="1">Multi-pass membrane protein</topology>
    </subcellularLocation>
</comment>
<evidence type="ECO:0000256" key="4">
    <source>
        <dbReference type="ARBA" id="ARBA00022989"/>
    </source>
</evidence>
<evidence type="ECO:0000256" key="2">
    <source>
        <dbReference type="ARBA" id="ARBA00022475"/>
    </source>
</evidence>
<feature type="domain" description="ABC3 transporter permease C-terminal" evidence="7">
    <location>
        <begin position="265"/>
        <end position="377"/>
    </location>
</feature>
<name>A0ABS2F5G6_9BACE</name>
<dbReference type="RefSeq" id="WP_204498695.1">
    <property type="nucleotide sequence ID" value="NZ_JACJKJ010000001.1"/>
</dbReference>
<dbReference type="Pfam" id="PF12704">
    <property type="entry name" value="MacB_PCD"/>
    <property type="match status" value="1"/>
</dbReference>
<dbReference type="Pfam" id="PF02687">
    <property type="entry name" value="FtsX"/>
    <property type="match status" value="2"/>
</dbReference>
<gene>
    <name evidence="9" type="ORF">H6A24_00740</name>
</gene>
<evidence type="ECO:0000256" key="3">
    <source>
        <dbReference type="ARBA" id="ARBA00022692"/>
    </source>
</evidence>
<dbReference type="InterPro" id="IPR003838">
    <property type="entry name" value="ABC3_permease_C"/>
</dbReference>
<dbReference type="PANTHER" id="PTHR30572:SF18">
    <property type="entry name" value="ABC-TYPE MACROLIDE FAMILY EXPORT SYSTEM PERMEASE COMPONENT 2"/>
    <property type="match status" value="1"/>
</dbReference>
<keyword evidence="5 6" id="KW-0472">Membrane</keyword>
<sequence>MDTLKYALRFLTRAKAYTLISLSGLAFSLACSIVLLRYIHRELTVDAHCIHPETVVVPLREANGAVMPSATMYLDSVYFSDEQIAERCLVVPNEDAFVLYKNRSYQADILAVDSAFFRFFAYPLVAGIIDLKEDNAAVLTRRFAEQLFGNENPLGKVMNYDGKLIVVKGVIDEPSCKTTWHFDLMVSSKLQEWSRMNIEMLRVLSGVDLDAVNRVSSIYRKSEYYGLTREWFVPWKQFYFAPSVFLKEALMNHGNKAYLLILSGVVILLLTVGILNFINLYMVMMMKRSCEYGIRKVLGMSHRTLFASIWLENLLLTAASLFVAWLFIELTAVPVTRLLGESVGYTSFDGWLSLGILLLLPLLTSVYPYVKYAYRSPVTSMRNVSVRYSVAARAALLGVQYVFTVLLVVLSVYFICHFRFLTHTPPGFRTEGILEADLQLESRNYADQTPETEKALRERKGRISKALDECPYIDSWIYSSYSDFQISYKMKIINDEGVTIPMPVFYVPSRFFDFYGLEVVDGKLPDEYYDFSMVLNESAMKAFGYTKCEEAFIRGEAPLWISVRDGKVTKGGIEPMPVEAVIKDCFFGKLTDGIQPVVFSVGAETDDERISMSVKPGKEKELMNYLRKAVKEVYGTEEFDSVWLSDLIKEQYAYDRKITTVYSVFAFVAIVVSCMGLFGISLFDIRRRYREIAIRKVNGASAPDLYRLLGSKYLKVLLASFVAAVPLAWLIINHYTSGFVLKAPLSPWIFIVALLLVAAVSLGTLWWQVSKAVRINPVEVIKEN</sequence>
<dbReference type="Proteomes" id="UP000782117">
    <property type="component" value="Unassembled WGS sequence"/>
</dbReference>
<accession>A0ABS2F5G6</accession>
<evidence type="ECO:0000256" key="6">
    <source>
        <dbReference type="SAM" id="Phobius"/>
    </source>
</evidence>
<dbReference type="InterPro" id="IPR025857">
    <property type="entry name" value="MacB_PCD"/>
</dbReference>
<dbReference type="EMBL" id="JACJKJ010000001">
    <property type="protein sequence ID" value="MBM6805043.1"/>
    <property type="molecule type" value="Genomic_DNA"/>
</dbReference>
<evidence type="ECO:0000313" key="10">
    <source>
        <dbReference type="Proteomes" id="UP000782117"/>
    </source>
</evidence>
<dbReference type="PANTHER" id="PTHR30572">
    <property type="entry name" value="MEMBRANE COMPONENT OF TRANSPORTER-RELATED"/>
    <property type="match status" value="1"/>
</dbReference>
<keyword evidence="4 6" id="KW-1133">Transmembrane helix</keyword>
<proteinExistence type="predicted"/>
<feature type="transmembrane region" description="Helical" evidence="6">
    <location>
        <begin position="390"/>
        <end position="415"/>
    </location>
</feature>
<evidence type="ECO:0000256" key="1">
    <source>
        <dbReference type="ARBA" id="ARBA00004651"/>
    </source>
</evidence>